<feature type="coiled-coil region" evidence="2">
    <location>
        <begin position="142"/>
        <end position="176"/>
    </location>
</feature>
<keyword evidence="6" id="KW-1185">Reference proteome</keyword>
<keyword evidence="2" id="KW-0175">Coiled coil</keyword>
<dbReference type="STRING" id="520767.ATZ99_05190"/>
<protein>
    <submittedName>
        <fullName evidence="5">Murein DD-endopeptidase MepM</fullName>
        <ecNumber evidence="5">3.4.24.-</ecNumber>
    </submittedName>
</protein>
<feature type="domain" description="M23ase beta-sheet core" evidence="4">
    <location>
        <begin position="207"/>
        <end position="301"/>
    </location>
</feature>
<dbReference type="GO" id="GO:0004222">
    <property type="term" value="F:metalloendopeptidase activity"/>
    <property type="evidence" value="ECO:0007669"/>
    <property type="project" value="TreeGrafter"/>
</dbReference>
<dbReference type="OrthoDB" id="9809488at2"/>
<dbReference type="PANTHER" id="PTHR21666:SF289">
    <property type="entry name" value="L-ALA--D-GLU ENDOPEPTIDASE"/>
    <property type="match status" value="1"/>
</dbReference>
<name>A0A162MSK6_9FIRM</name>
<dbReference type="InterPro" id="IPR011055">
    <property type="entry name" value="Dup_hybrid_motif"/>
</dbReference>
<evidence type="ECO:0000259" key="4">
    <source>
        <dbReference type="Pfam" id="PF01551"/>
    </source>
</evidence>
<dbReference type="FunFam" id="2.70.70.10:FF:000006">
    <property type="entry name" value="M23 family peptidase"/>
    <property type="match status" value="1"/>
</dbReference>
<dbReference type="RefSeq" id="WP_068747694.1">
    <property type="nucleotide sequence ID" value="NZ_LOHZ01000022.1"/>
</dbReference>
<evidence type="ECO:0000256" key="1">
    <source>
        <dbReference type="ARBA" id="ARBA00022729"/>
    </source>
</evidence>
<dbReference type="EC" id="3.4.24.-" evidence="5"/>
<accession>A0A162MSK6</accession>
<reference evidence="5 6" key="1">
    <citation type="submission" date="2015-12" db="EMBL/GenBank/DDBJ databases">
        <title>Draft genome of Thermovenabulum gondwanense isolated from a red thermophilic microbial mat colonisisng an outflow channel of a bore well.</title>
        <authorList>
            <person name="Patel B.K."/>
        </authorList>
    </citation>
    <scope>NUCLEOTIDE SEQUENCE [LARGE SCALE GENOMIC DNA]</scope>
    <source>
        <strain evidence="5 6">R270</strain>
    </source>
</reference>
<proteinExistence type="predicted"/>
<evidence type="ECO:0000256" key="3">
    <source>
        <dbReference type="SAM" id="Phobius"/>
    </source>
</evidence>
<evidence type="ECO:0000313" key="5">
    <source>
        <dbReference type="EMBL" id="KYO67233.1"/>
    </source>
</evidence>
<dbReference type="PANTHER" id="PTHR21666">
    <property type="entry name" value="PEPTIDASE-RELATED"/>
    <property type="match status" value="1"/>
</dbReference>
<dbReference type="Gene3D" id="2.70.70.10">
    <property type="entry name" value="Glucose Permease (Domain IIA)"/>
    <property type="match status" value="1"/>
</dbReference>
<dbReference type="Proteomes" id="UP000075737">
    <property type="component" value="Unassembled WGS sequence"/>
</dbReference>
<dbReference type="SUPFAM" id="SSF52540">
    <property type="entry name" value="P-loop containing nucleoside triphosphate hydrolases"/>
    <property type="match status" value="1"/>
</dbReference>
<dbReference type="CDD" id="cd12797">
    <property type="entry name" value="M23_peptidase"/>
    <property type="match status" value="1"/>
</dbReference>
<keyword evidence="3" id="KW-0812">Transmembrane</keyword>
<comment type="caution">
    <text evidence="5">The sequence shown here is derived from an EMBL/GenBank/DDBJ whole genome shotgun (WGS) entry which is preliminary data.</text>
</comment>
<feature type="coiled-coil region" evidence="2">
    <location>
        <begin position="65"/>
        <end position="116"/>
    </location>
</feature>
<keyword evidence="1" id="KW-0732">Signal</keyword>
<dbReference type="SUPFAM" id="SSF51261">
    <property type="entry name" value="Duplicated hybrid motif"/>
    <property type="match status" value="1"/>
</dbReference>
<dbReference type="InterPro" id="IPR027417">
    <property type="entry name" value="P-loop_NTPase"/>
</dbReference>
<keyword evidence="5" id="KW-0378">Hydrolase</keyword>
<dbReference type="InterPro" id="IPR050570">
    <property type="entry name" value="Cell_wall_metabolism_enzyme"/>
</dbReference>
<dbReference type="EMBL" id="LOHZ01000022">
    <property type="protein sequence ID" value="KYO67233.1"/>
    <property type="molecule type" value="Genomic_DNA"/>
</dbReference>
<sequence length="312" mass="35589">MKKKKDSMTIMIVPHSDKKTLSFFLDSKKISIVKYGVIFSLFLIVLLTFNLIRYINLIKSENYKLLQENENYKEMEHKIKEYNQQKKQLEDKINEVEKKLSKIEELEGKLNQVLKDSTFKIQDYGLTQQKTMGLSSRGDINRGELLLILNDLNEKLEEKEKNLINLSEALMEMKERVDSIPGLWPVQGEITSDFGYRKNPFGRGREFHDGVDISAAYGTKIKAAANGVVVFAGYKAGYGYTVIINHNNGIQTMYSHASKILVRKGQKVLKGQDIAAVGSTGRSTGAHLHFSILHNGRFIDPLTYIKKQSYQD</sequence>
<keyword evidence="3" id="KW-0472">Membrane</keyword>
<gene>
    <name evidence="5" type="primary">mepM_1</name>
    <name evidence="5" type="ORF">ATZ99_05190</name>
</gene>
<dbReference type="InterPro" id="IPR016047">
    <property type="entry name" value="M23ase_b-sheet_dom"/>
</dbReference>
<dbReference type="AlphaFoldDB" id="A0A162MSK6"/>
<keyword evidence="3" id="KW-1133">Transmembrane helix</keyword>
<dbReference type="Pfam" id="PF01551">
    <property type="entry name" value="Peptidase_M23"/>
    <property type="match status" value="1"/>
</dbReference>
<evidence type="ECO:0000256" key="2">
    <source>
        <dbReference type="SAM" id="Coils"/>
    </source>
</evidence>
<evidence type="ECO:0000313" key="6">
    <source>
        <dbReference type="Proteomes" id="UP000075737"/>
    </source>
</evidence>
<feature type="transmembrane region" description="Helical" evidence="3">
    <location>
        <begin position="32"/>
        <end position="52"/>
    </location>
</feature>
<organism evidence="5 6">
    <name type="scientific">Thermovenabulum gondwanense</name>
    <dbReference type="NCBI Taxonomy" id="520767"/>
    <lineage>
        <taxon>Bacteria</taxon>
        <taxon>Bacillati</taxon>
        <taxon>Bacillota</taxon>
        <taxon>Clostridia</taxon>
        <taxon>Thermosediminibacterales</taxon>
        <taxon>Thermosediminibacteraceae</taxon>
        <taxon>Thermovenabulum</taxon>
    </lineage>
</organism>